<dbReference type="PANTHER" id="PTHR38340:SF1">
    <property type="entry name" value="S-LAYER PROTEIN"/>
    <property type="match status" value="1"/>
</dbReference>
<proteinExistence type="predicted"/>
<evidence type="ECO:0000256" key="1">
    <source>
        <dbReference type="ARBA" id="ARBA00004613"/>
    </source>
</evidence>
<dbReference type="InterPro" id="IPR018511">
    <property type="entry name" value="Hemolysin-typ_Ca-bd_CS"/>
</dbReference>
<keyword evidence="2" id="KW-0964">Secreted</keyword>
<keyword evidence="5" id="KW-1185">Reference proteome</keyword>
<dbReference type="InterPro" id="IPR001343">
    <property type="entry name" value="Hemolysn_Ca-bd"/>
</dbReference>
<dbReference type="AlphaFoldDB" id="A0A1X6Z5U1"/>
<gene>
    <name evidence="4" type="primary">hlyA_4</name>
    <name evidence="4" type="ORF">ROJ8625_01960</name>
</gene>
<dbReference type="RefSeq" id="WP_085791672.1">
    <property type="nucleotide sequence ID" value="NZ_FWFK01000003.1"/>
</dbReference>
<dbReference type="OrthoDB" id="9795675at2"/>
<name>A0A1X6Z5U1_9RHOB</name>
<dbReference type="PROSITE" id="PS00330">
    <property type="entry name" value="HEMOLYSIN_CALCIUM"/>
    <property type="match status" value="2"/>
</dbReference>
<dbReference type="GO" id="GO:0005576">
    <property type="term" value="C:extracellular region"/>
    <property type="evidence" value="ECO:0007669"/>
    <property type="project" value="UniProtKB-SubCell"/>
</dbReference>
<dbReference type="Gene3D" id="2.60.120.380">
    <property type="match status" value="2"/>
</dbReference>
<dbReference type="Pfam" id="PF00353">
    <property type="entry name" value="HemolysinCabind"/>
    <property type="match status" value="4"/>
</dbReference>
<dbReference type="GO" id="GO:0005509">
    <property type="term" value="F:calcium ion binding"/>
    <property type="evidence" value="ECO:0007669"/>
    <property type="project" value="InterPro"/>
</dbReference>
<evidence type="ECO:0000256" key="3">
    <source>
        <dbReference type="SAM" id="MobiDB-lite"/>
    </source>
</evidence>
<protein>
    <submittedName>
        <fullName evidence="4">Hemolysin, plasmid</fullName>
    </submittedName>
</protein>
<dbReference type="EMBL" id="FWFK01000003">
    <property type="protein sequence ID" value="SLN41207.1"/>
    <property type="molecule type" value="Genomic_DNA"/>
</dbReference>
<dbReference type="PRINTS" id="PR00313">
    <property type="entry name" value="CABNDNGRPT"/>
</dbReference>
<dbReference type="InterPro" id="IPR011049">
    <property type="entry name" value="Serralysin-like_metalloprot_C"/>
</dbReference>
<dbReference type="Gene3D" id="2.150.10.10">
    <property type="entry name" value="Serralysin-like metalloprotease, C-terminal"/>
    <property type="match status" value="3"/>
</dbReference>
<feature type="region of interest" description="Disordered" evidence="3">
    <location>
        <begin position="393"/>
        <end position="422"/>
    </location>
</feature>
<reference evidence="4 5" key="1">
    <citation type="submission" date="2017-03" db="EMBL/GenBank/DDBJ databases">
        <authorList>
            <person name="Afonso C.L."/>
            <person name="Miller P.J."/>
            <person name="Scott M.A."/>
            <person name="Spackman E."/>
            <person name="Goraichik I."/>
            <person name="Dimitrov K.M."/>
            <person name="Suarez D.L."/>
            <person name="Swayne D.E."/>
        </authorList>
    </citation>
    <scope>NUCLEOTIDE SEQUENCE [LARGE SCALE GENOMIC DNA]</scope>
    <source>
        <strain evidence="4 5">CECT 8625</strain>
    </source>
</reference>
<sequence>MDDYPDTFETSAMLPIGGAITGAIEVEGDLDWFAVELEAGVSYSFAVSGAGAGAERIDDPIIALFDSEGTYITGSDDVFPSTRDAAVYGFVPDESGSYRVATTSAGAETGSYTITANEIPEAETDDFDASPDTTGTFGPGTPVEGRFDYFGDSDWFAVDLEADTPYRIEIETETPGAFESAVLRVPDRNAGLVFGASFQPFIAVADETVFIDVVGTGGDYELSIEELAPDAVGESPGEATSLPVGGSIADRGDYLYDTDVYELTLEAGTAYDIAVDEAASAPGTDPLNVALYTESLDGSLPLEASSSGTPYALDGFVPNEDSTFYLVLQHEMRPVGIDYTVSFSEGTQPVVFEGAEGNDVARGDAGGDILIGGAGNDLLIGLAGDDRIEGGDGADGVYGGSGNDTLSGGEGDDDMAGASGADRILGNGGDDLIGGGTGDDAIMGGTGRDRIFAGQGDDQVMGGADDDDLSGGLGRDTIVGGVGDDRMGGGFQPDVLIGEAGDDEIGGGGGADTIGLMDGNDTAYGGAGNDLIFGFAGENVLNGGTGNDTLLGGEDADTLDGGRGVDTFVFELYGAGVTDVITGWETGEEIFVSDISPDSVSLSVDGADVIIALALPEDGADALIRVTQADLAEVEASLFVV</sequence>
<comment type="subcellular location">
    <subcellularLocation>
        <location evidence="1">Secreted</location>
    </subcellularLocation>
</comment>
<feature type="compositionally biased region" description="Gly residues" evidence="3">
    <location>
        <begin position="393"/>
        <end position="402"/>
    </location>
</feature>
<dbReference type="InterPro" id="IPR050557">
    <property type="entry name" value="RTX_toxin/Mannuronan_C5-epim"/>
</dbReference>
<evidence type="ECO:0000313" key="5">
    <source>
        <dbReference type="Proteomes" id="UP000193570"/>
    </source>
</evidence>
<dbReference type="Proteomes" id="UP000193570">
    <property type="component" value="Unassembled WGS sequence"/>
</dbReference>
<dbReference type="SUPFAM" id="SSF51120">
    <property type="entry name" value="beta-Roll"/>
    <property type="match status" value="2"/>
</dbReference>
<dbReference type="PANTHER" id="PTHR38340">
    <property type="entry name" value="S-LAYER PROTEIN"/>
    <property type="match status" value="1"/>
</dbReference>
<evidence type="ECO:0000313" key="4">
    <source>
        <dbReference type="EMBL" id="SLN41207.1"/>
    </source>
</evidence>
<organism evidence="4 5">
    <name type="scientific">Roseivivax jejudonensis</name>
    <dbReference type="NCBI Taxonomy" id="1529041"/>
    <lineage>
        <taxon>Bacteria</taxon>
        <taxon>Pseudomonadati</taxon>
        <taxon>Pseudomonadota</taxon>
        <taxon>Alphaproteobacteria</taxon>
        <taxon>Rhodobacterales</taxon>
        <taxon>Roseobacteraceae</taxon>
        <taxon>Roseivivax</taxon>
    </lineage>
</organism>
<accession>A0A1X6Z5U1</accession>
<evidence type="ECO:0000256" key="2">
    <source>
        <dbReference type="ARBA" id="ARBA00022525"/>
    </source>
</evidence>